<feature type="compositionally biased region" description="Pro residues" evidence="7">
    <location>
        <begin position="393"/>
        <end position="407"/>
    </location>
</feature>
<keyword evidence="3" id="KW-0677">Repeat</keyword>
<feature type="compositionally biased region" description="Polar residues" evidence="7">
    <location>
        <begin position="258"/>
        <end position="284"/>
    </location>
</feature>
<dbReference type="GO" id="GO:0008270">
    <property type="term" value="F:zinc ion binding"/>
    <property type="evidence" value="ECO:0007669"/>
    <property type="project" value="UniProtKB-KW"/>
</dbReference>
<evidence type="ECO:0000256" key="3">
    <source>
        <dbReference type="ARBA" id="ARBA00022737"/>
    </source>
</evidence>
<gene>
    <name evidence="8" type="ORF">CI109_100816</name>
</gene>
<feature type="region of interest" description="Disordered" evidence="7">
    <location>
        <begin position="224"/>
        <end position="584"/>
    </location>
</feature>
<evidence type="ECO:0000313" key="8">
    <source>
        <dbReference type="EMBL" id="WWD16390.1"/>
    </source>
</evidence>
<dbReference type="RefSeq" id="XP_031857679.1">
    <property type="nucleotide sequence ID" value="XM_032008024.1"/>
</dbReference>
<feature type="compositionally biased region" description="Low complexity" evidence="7">
    <location>
        <begin position="320"/>
        <end position="331"/>
    </location>
</feature>
<protein>
    <submittedName>
        <fullName evidence="8">Uncharacterized protein</fullName>
    </submittedName>
</protein>
<name>A0A5M6BRL1_9TREE</name>
<dbReference type="KEGG" id="ksn:43592196"/>
<dbReference type="SMART" id="SM00355">
    <property type="entry name" value="ZnF_C2H2"/>
    <property type="match status" value="2"/>
</dbReference>
<evidence type="ECO:0000256" key="2">
    <source>
        <dbReference type="ARBA" id="ARBA00022723"/>
    </source>
</evidence>
<evidence type="ECO:0000256" key="4">
    <source>
        <dbReference type="ARBA" id="ARBA00022771"/>
    </source>
</evidence>
<organism evidence="8 9">
    <name type="scientific">Kwoniella shandongensis</name>
    <dbReference type="NCBI Taxonomy" id="1734106"/>
    <lineage>
        <taxon>Eukaryota</taxon>
        <taxon>Fungi</taxon>
        <taxon>Dikarya</taxon>
        <taxon>Basidiomycota</taxon>
        <taxon>Agaricomycotina</taxon>
        <taxon>Tremellomycetes</taxon>
        <taxon>Tremellales</taxon>
        <taxon>Cryptococcaceae</taxon>
        <taxon>Kwoniella</taxon>
    </lineage>
</organism>
<dbReference type="GO" id="GO:0000785">
    <property type="term" value="C:chromatin"/>
    <property type="evidence" value="ECO:0007669"/>
    <property type="project" value="TreeGrafter"/>
</dbReference>
<dbReference type="InterPro" id="IPR051059">
    <property type="entry name" value="VerF-like"/>
</dbReference>
<dbReference type="EMBL" id="CP144052">
    <property type="protein sequence ID" value="WWD16390.1"/>
    <property type="molecule type" value="Genomic_DNA"/>
</dbReference>
<dbReference type="OrthoDB" id="10018191at2759"/>
<feature type="compositionally biased region" description="Pro residues" evidence="7">
    <location>
        <begin position="416"/>
        <end position="430"/>
    </location>
</feature>
<feature type="region of interest" description="Disordered" evidence="7">
    <location>
        <begin position="600"/>
        <end position="646"/>
    </location>
</feature>
<reference evidence="8" key="1">
    <citation type="submission" date="2017-08" db="EMBL/GenBank/DDBJ databases">
        <authorList>
            <person name="Cuomo C."/>
            <person name="Billmyre B."/>
            <person name="Heitman J."/>
        </authorList>
    </citation>
    <scope>NUCLEOTIDE SEQUENCE</scope>
    <source>
        <strain evidence="8">CBS 12478</strain>
    </source>
</reference>
<evidence type="ECO:0000256" key="5">
    <source>
        <dbReference type="ARBA" id="ARBA00022833"/>
    </source>
</evidence>
<evidence type="ECO:0000256" key="6">
    <source>
        <dbReference type="ARBA" id="ARBA00023242"/>
    </source>
</evidence>
<dbReference type="Pfam" id="PF00096">
    <property type="entry name" value="zf-C2H2"/>
    <property type="match status" value="2"/>
</dbReference>
<dbReference type="GO" id="GO:0000978">
    <property type="term" value="F:RNA polymerase II cis-regulatory region sequence-specific DNA binding"/>
    <property type="evidence" value="ECO:0007669"/>
    <property type="project" value="InterPro"/>
</dbReference>
<feature type="compositionally biased region" description="Polar residues" evidence="7">
    <location>
        <begin position="565"/>
        <end position="579"/>
    </location>
</feature>
<dbReference type="PROSITE" id="PS50157">
    <property type="entry name" value="ZINC_FINGER_C2H2_2"/>
    <property type="match status" value="2"/>
</dbReference>
<dbReference type="PANTHER" id="PTHR40626">
    <property type="entry name" value="MIP31509P"/>
    <property type="match status" value="1"/>
</dbReference>
<feature type="compositionally biased region" description="Basic and acidic residues" evidence="7">
    <location>
        <begin position="227"/>
        <end position="255"/>
    </location>
</feature>
<keyword evidence="6" id="KW-0539">Nucleus</keyword>
<dbReference type="FunFam" id="3.30.160.60:FF:002343">
    <property type="entry name" value="Zinc finger protein 33A"/>
    <property type="match status" value="1"/>
</dbReference>
<dbReference type="AlphaFoldDB" id="A0A5M6BRL1"/>
<dbReference type="InterPro" id="IPR013087">
    <property type="entry name" value="Znf_C2H2_type"/>
</dbReference>
<feature type="compositionally biased region" description="Polar residues" evidence="7">
    <location>
        <begin position="600"/>
        <end position="611"/>
    </location>
</feature>
<reference evidence="8" key="2">
    <citation type="submission" date="2024-01" db="EMBL/GenBank/DDBJ databases">
        <title>Comparative genomics of Cryptococcus and Kwoniella reveals pathogenesis evolution and contrasting modes of karyotype evolution via chromosome fusion or intercentromeric recombination.</title>
        <authorList>
            <person name="Coelho M.A."/>
            <person name="David-Palma M."/>
            <person name="Shea T."/>
            <person name="Bowers K."/>
            <person name="McGinley-Smith S."/>
            <person name="Mohammad A.W."/>
            <person name="Gnirke A."/>
            <person name="Yurkov A.M."/>
            <person name="Nowrousian M."/>
            <person name="Sun S."/>
            <person name="Cuomo C.A."/>
            <person name="Heitman J."/>
        </authorList>
    </citation>
    <scope>NUCLEOTIDE SEQUENCE</scope>
    <source>
        <strain evidence="8">CBS 12478</strain>
    </source>
</reference>
<dbReference type="PANTHER" id="PTHR40626:SF32">
    <property type="entry name" value="ZINC FINGER PROTEIN RST2"/>
    <property type="match status" value="1"/>
</dbReference>
<dbReference type="GO" id="GO:0005634">
    <property type="term" value="C:nucleus"/>
    <property type="evidence" value="ECO:0007669"/>
    <property type="project" value="UniProtKB-SubCell"/>
</dbReference>
<dbReference type="GeneID" id="43592196"/>
<dbReference type="Gene3D" id="3.30.160.60">
    <property type="entry name" value="Classic Zinc Finger"/>
    <property type="match status" value="2"/>
</dbReference>
<feature type="compositionally biased region" description="Basic and acidic residues" evidence="7">
    <location>
        <begin position="502"/>
        <end position="513"/>
    </location>
</feature>
<feature type="compositionally biased region" description="Polar residues" evidence="7">
    <location>
        <begin position="104"/>
        <end position="114"/>
    </location>
</feature>
<comment type="subcellular location">
    <subcellularLocation>
        <location evidence="1">Nucleus</location>
    </subcellularLocation>
</comment>
<dbReference type="Proteomes" id="UP000322225">
    <property type="component" value="Chromosome 2"/>
</dbReference>
<sequence>MSFAAPPDDRQYGNYYPRAPGSAQGPPPPPHHETSSPEQRLHSSGGYNKGTPAPTESPSQVYHGEMAAPPGSSHGYPPQPITPLSGPAYPPQQPPSGGYYGIAQTPQPETQPQHIPSPPPSSNGRPTSANFTPDGLPIVPVGVSGGKMFRCRGYGECDKVFTRSEHLARHVRKHTGERPFPCHCGKAFSRLDNLRQHSATVHADQAALNEAMLSALAPVHAALSQRANKDQRRRGEVVEVPKNAVERPRHSDYRGQKGSPTASVQHNSSYAAYHPEQQQWNVPPQHTRPRTGGYDYPYSAEAHSVVDDAGPSRRPASSAGYGYQQQPYYDQSARPPTAPGTGSSTESMAQLPYPYRPMSSQGRDLPVPTHYAESEPPSTAHGPPQSPMYAGVPPQPNWSSPPPPHAAYPPQDASAYPPPAEGYAYPPPPHSHSSYPPREEVYNYPPNWTPQQQQYSSVPPPPPGPYAPGYSGQPPESPFQYNAPGSHEGQFPYPGYDSRKRRAEDEASDMEARKHARPSSAVAPPQHLNAALDVQRPPPQQQDPSWLPPTTERRSSLAISALLGSPQQNSRSRPATADQSGYDHAQAAYQASAAAVYNGQESQVGNGASSVPPTPAVNGTRKGRKGEEGEGASMEQKAKALLGQGR</sequence>
<keyword evidence="9" id="KW-1185">Reference proteome</keyword>
<proteinExistence type="predicted"/>
<evidence type="ECO:0000313" key="9">
    <source>
        <dbReference type="Proteomes" id="UP000322225"/>
    </source>
</evidence>
<evidence type="ECO:0000256" key="7">
    <source>
        <dbReference type="SAM" id="MobiDB-lite"/>
    </source>
</evidence>
<keyword evidence="5" id="KW-0862">Zinc</keyword>
<dbReference type="SUPFAM" id="SSF57667">
    <property type="entry name" value="beta-beta-alpha zinc fingers"/>
    <property type="match status" value="1"/>
</dbReference>
<feature type="region of interest" description="Disordered" evidence="7">
    <location>
        <begin position="1"/>
        <end position="135"/>
    </location>
</feature>
<dbReference type="GO" id="GO:0000981">
    <property type="term" value="F:DNA-binding transcription factor activity, RNA polymerase II-specific"/>
    <property type="evidence" value="ECO:0007669"/>
    <property type="project" value="InterPro"/>
</dbReference>
<accession>A0A5M6BRL1</accession>
<keyword evidence="2" id="KW-0479">Metal-binding</keyword>
<keyword evidence="4" id="KW-0863">Zinc-finger</keyword>
<feature type="compositionally biased region" description="Basic and acidic residues" evidence="7">
    <location>
        <begin position="30"/>
        <end position="41"/>
    </location>
</feature>
<dbReference type="InterPro" id="IPR036236">
    <property type="entry name" value="Znf_C2H2_sf"/>
</dbReference>
<evidence type="ECO:0000256" key="1">
    <source>
        <dbReference type="ARBA" id="ARBA00004123"/>
    </source>
</evidence>